<comment type="caution">
    <text evidence="2">The sequence shown here is derived from an EMBL/GenBank/DDBJ whole genome shotgun (WGS) entry which is preliminary data.</text>
</comment>
<sequence>MRRVLLWLGLIEEPDPEPGPPWYVTLTVTFVCMLAGILLLRSSFFGLLIGMAAGMVINSAIDRRWPTRASNRKG</sequence>
<dbReference type="EMBL" id="BAAALT010000271">
    <property type="protein sequence ID" value="GAA1831717.1"/>
    <property type="molecule type" value="Genomic_DNA"/>
</dbReference>
<gene>
    <name evidence="2" type="ORF">GCM10009682_57840</name>
</gene>
<dbReference type="Proteomes" id="UP001500218">
    <property type="component" value="Unassembled WGS sequence"/>
</dbReference>
<evidence type="ECO:0000313" key="2">
    <source>
        <dbReference type="EMBL" id="GAA1831717.1"/>
    </source>
</evidence>
<keyword evidence="1" id="KW-0812">Transmembrane</keyword>
<keyword evidence="1" id="KW-0472">Membrane</keyword>
<protein>
    <submittedName>
        <fullName evidence="2">Uncharacterized protein</fullName>
    </submittedName>
</protein>
<keyword evidence="3" id="KW-1185">Reference proteome</keyword>
<accession>A0ABN2MM57</accession>
<reference evidence="2 3" key="1">
    <citation type="journal article" date="2019" name="Int. J. Syst. Evol. Microbiol.">
        <title>The Global Catalogue of Microorganisms (GCM) 10K type strain sequencing project: providing services to taxonomists for standard genome sequencing and annotation.</title>
        <authorList>
            <consortium name="The Broad Institute Genomics Platform"/>
            <consortium name="The Broad Institute Genome Sequencing Center for Infectious Disease"/>
            <person name="Wu L."/>
            <person name="Ma J."/>
        </authorList>
    </citation>
    <scope>NUCLEOTIDE SEQUENCE [LARGE SCALE GENOMIC DNA]</scope>
    <source>
        <strain evidence="2 3">JCM 13250</strain>
    </source>
</reference>
<name>A0ABN2MM57_9ACTN</name>
<organism evidence="2 3">
    <name type="scientific">Luedemannella flava</name>
    <dbReference type="NCBI Taxonomy" id="349316"/>
    <lineage>
        <taxon>Bacteria</taxon>
        <taxon>Bacillati</taxon>
        <taxon>Actinomycetota</taxon>
        <taxon>Actinomycetes</taxon>
        <taxon>Micromonosporales</taxon>
        <taxon>Micromonosporaceae</taxon>
        <taxon>Luedemannella</taxon>
    </lineage>
</organism>
<feature type="transmembrane region" description="Helical" evidence="1">
    <location>
        <begin position="20"/>
        <end position="39"/>
    </location>
</feature>
<evidence type="ECO:0000313" key="3">
    <source>
        <dbReference type="Proteomes" id="UP001500218"/>
    </source>
</evidence>
<keyword evidence="1" id="KW-1133">Transmembrane helix</keyword>
<proteinExistence type="predicted"/>
<feature type="transmembrane region" description="Helical" evidence="1">
    <location>
        <begin position="44"/>
        <end position="61"/>
    </location>
</feature>
<evidence type="ECO:0000256" key="1">
    <source>
        <dbReference type="SAM" id="Phobius"/>
    </source>
</evidence>